<dbReference type="GO" id="GO:0072659">
    <property type="term" value="P:protein localization to plasma membrane"/>
    <property type="evidence" value="ECO:0007669"/>
    <property type="project" value="TreeGrafter"/>
</dbReference>
<feature type="region of interest" description="Disordered" evidence="3">
    <location>
        <begin position="291"/>
        <end position="326"/>
    </location>
</feature>
<evidence type="ECO:0000313" key="7">
    <source>
        <dbReference type="EMBL" id="CAF4736487.1"/>
    </source>
</evidence>
<sequence length="859" mass="97556">MAEKNLRSNTNVQTLPSTKTATTLMAYAQLEIDNSSTCIPRVCKFSIVRLVINRLIDNGDLNTIVVAVKIQSNKRTFRCCEIPLQQDGMLDTPVNLQYFITYPHYFKRDINQVQIYIQRRKNRPMIGYKTLAKGEVNLDQVIQHPQSMNLHLYLNTNEKSKQLQLRSTNQDEYSTMKTEKYSVGYVSIVSLSSTIPNVSETMAHPELGLISNPLSIKNQFDKSFNDDDEYVEEEELNSELEDSDLEFISKNKQKFNPNIIRNKLIQMFKRKSVPSTTLNKTPSTIATMTETNILNSNHPHAKSKLNRQSDIEEEDDPPSDMSDSTIPVDQWSIESVPKPGFTPVEQLQVLKIASETKPEDEPYSVKRSTNPFDNNDSPLDSDTSDFGLDIDRIRLPQKIITIAEEKLSHRSTNIRENCVKQFDELCANDRLPDSIIFLYTGLNQSNVTLLKEQLTSVANRGVRLALKMKIMHWRIMITASKFKEYNLSVISLNTLTESKVLLNSMIQRLQKSASQCVIRIVLLGNDAFVNSFLQSYVECLASRPREYMDYFRFYFVPLVSSYLAKFLGSLDSQYETLFGGNDSSNEVLDVRDLSQKITRYLKATPRTLSLPVGEVMLNRKGKLLDEDSSPTFLPFFCYVCLGTLSSNESQLSSIDDNALLSASLSLSITTPQTSRELKDSSDDENSQAILSSSPPSKTTNKSIKSSYAADEPSPSPVDVSVDYWTIIDSQKEKRDGIRTIKSSLKSNIRVLTITRQLTMNSDGNMSPSLTMTYVTREKKQKMMKFGKKLKDLQSTKMIEPQAITGINRLVCTSKSHNVELKVNVDGQEWDNVKFFQISSQWHTHIKHFPLALFSDARNT</sequence>
<organism evidence="6 8">
    <name type="scientific">Rotaria socialis</name>
    <dbReference type="NCBI Taxonomy" id="392032"/>
    <lineage>
        <taxon>Eukaryota</taxon>
        <taxon>Metazoa</taxon>
        <taxon>Spiralia</taxon>
        <taxon>Gnathifera</taxon>
        <taxon>Rotifera</taxon>
        <taxon>Eurotatoria</taxon>
        <taxon>Bdelloidea</taxon>
        <taxon>Philodinida</taxon>
        <taxon>Philodinidae</taxon>
        <taxon>Rotaria</taxon>
    </lineage>
</organism>
<dbReference type="Pfam" id="PF25332">
    <property type="entry name" value="C2_PACS_N"/>
    <property type="match status" value="1"/>
</dbReference>
<feature type="compositionally biased region" description="Basic and acidic residues" evidence="3">
    <location>
        <begin position="354"/>
        <end position="364"/>
    </location>
</feature>
<feature type="region of interest" description="Disordered" evidence="3">
    <location>
        <begin position="671"/>
        <end position="716"/>
    </location>
</feature>
<feature type="region of interest" description="Disordered" evidence="3">
    <location>
        <begin position="353"/>
        <end position="383"/>
    </location>
</feature>
<evidence type="ECO:0000259" key="5">
    <source>
        <dbReference type="Pfam" id="PF25332"/>
    </source>
</evidence>
<feature type="domain" description="Phosphofurin acidic cluster sorting protein 1/2 N-terminal C2" evidence="5">
    <location>
        <begin position="26"/>
        <end position="162"/>
    </location>
</feature>
<comment type="similarity">
    <text evidence="1">Belongs to the PACS family.</text>
</comment>
<evidence type="ECO:0000256" key="1">
    <source>
        <dbReference type="ARBA" id="ARBA00008590"/>
    </source>
</evidence>
<gene>
    <name evidence="6" type="ORF">HFQ381_LOCUS3438</name>
    <name evidence="7" type="ORF">QYT958_LOCUS19967</name>
</gene>
<dbReference type="EMBL" id="CAJOBR010003393">
    <property type="protein sequence ID" value="CAF4736487.1"/>
    <property type="molecule type" value="Genomic_DNA"/>
</dbReference>
<name>A0A819XF82_9BILA</name>
<dbReference type="InterPro" id="IPR057541">
    <property type="entry name" value="PACS1/2_N"/>
</dbReference>
<evidence type="ECO:0008006" key="9">
    <source>
        <dbReference type="Google" id="ProtNLM"/>
    </source>
</evidence>
<reference evidence="6" key="1">
    <citation type="submission" date="2021-02" db="EMBL/GenBank/DDBJ databases">
        <authorList>
            <person name="Nowell W R."/>
        </authorList>
    </citation>
    <scope>NUCLEOTIDE SEQUENCE</scope>
</reference>
<feature type="domain" description="Phosphofurin acidic cluster sorting protein 1/2 C-terminal" evidence="4">
    <location>
        <begin position="471"/>
        <end position="854"/>
    </location>
</feature>
<feature type="compositionally biased region" description="Polar residues" evidence="3">
    <location>
        <begin position="366"/>
        <end position="381"/>
    </location>
</feature>
<dbReference type="PANTHER" id="PTHR13280:SF17">
    <property type="entry name" value="KRUEPPEL TARGET AT 95D, ISOFORM A"/>
    <property type="match status" value="1"/>
</dbReference>
<evidence type="ECO:0000259" key="4">
    <source>
        <dbReference type="Pfam" id="PF10254"/>
    </source>
</evidence>
<dbReference type="Proteomes" id="UP000663848">
    <property type="component" value="Unassembled WGS sequence"/>
</dbReference>
<accession>A0A819XF82</accession>
<dbReference type="EMBL" id="CAJOBO010000125">
    <property type="protein sequence ID" value="CAF4136212.1"/>
    <property type="molecule type" value="Genomic_DNA"/>
</dbReference>
<keyword evidence="2" id="KW-0597">Phosphoprotein</keyword>
<evidence type="ECO:0000256" key="2">
    <source>
        <dbReference type="ARBA" id="ARBA00022553"/>
    </source>
</evidence>
<evidence type="ECO:0000313" key="6">
    <source>
        <dbReference type="EMBL" id="CAF4136212.1"/>
    </source>
</evidence>
<dbReference type="Pfam" id="PF10254">
    <property type="entry name" value="Pacs-1"/>
    <property type="match status" value="1"/>
</dbReference>
<comment type="caution">
    <text evidence="6">The sequence shown here is derived from an EMBL/GenBank/DDBJ whole genome shotgun (WGS) entry which is preliminary data.</text>
</comment>
<evidence type="ECO:0000256" key="3">
    <source>
        <dbReference type="SAM" id="MobiDB-lite"/>
    </source>
</evidence>
<dbReference type="Proteomes" id="UP000663851">
    <property type="component" value="Unassembled WGS sequence"/>
</dbReference>
<evidence type="ECO:0000313" key="8">
    <source>
        <dbReference type="Proteomes" id="UP000663851"/>
    </source>
</evidence>
<proteinExistence type="inferred from homology"/>
<dbReference type="AlphaFoldDB" id="A0A819XF82"/>
<feature type="compositionally biased region" description="Low complexity" evidence="3">
    <location>
        <begin position="691"/>
        <end position="706"/>
    </location>
</feature>
<dbReference type="InterPro" id="IPR019381">
    <property type="entry name" value="PACS1/2_C"/>
</dbReference>
<protein>
    <recommendedName>
        <fullName evidence="9">Phosphofurin acidic cluster sorting protein 2</fullName>
    </recommendedName>
</protein>
<dbReference type="PANTHER" id="PTHR13280">
    <property type="entry name" value="PHOSPHOFURIN ACIDIC CLUSTER SORTING PROTEIN"/>
    <property type="match status" value="1"/>
</dbReference>